<name>A0A0C2WMH4_AMAMK</name>
<accession>A0A0C2WMH4</accession>
<evidence type="ECO:0000313" key="2">
    <source>
        <dbReference type="EMBL" id="KIL57916.1"/>
    </source>
</evidence>
<reference evidence="2 3" key="1">
    <citation type="submission" date="2014-04" db="EMBL/GenBank/DDBJ databases">
        <title>Evolutionary Origins and Diversification of the Mycorrhizal Mutualists.</title>
        <authorList>
            <consortium name="DOE Joint Genome Institute"/>
            <consortium name="Mycorrhizal Genomics Consortium"/>
            <person name="Kohler A."/>
            <person name="Kuo A."/>
            <person name="Nagy L.G."/>
            <person name="Floudas D."/>
            <person name="Copeland A."/>
            <person name="Barry K.W."/>
            <person name="Cichocki N."/>
            <person name="Veneault-Fourrey C."/>
            <person name="LaButti K."/>
            <person name="Lindquist E.A."/>
            <person name="Lipzen A."/>
            <person name="Lundell T."/>
            <person name="Morin E."/>
            <person name="Murat C."/>
            <person name="Riley R."/>
            <person name="Ohm R."/>
            <person name="Sun H."/>
            <person name="Tunlid A."/>
            <person name="Henrissat B."/>
            <person name="Grigoriev I.V."/>
            <person name="Hibbett D.S."/>
            <person name="Martin F."/>
        </authorList>
    </citation>
    <scope>NUCLEOTIDE SEQUENCE [LARGE SCALE GENOMIC DNA]</scope>
    <source>
        <strain evidence="2 3">Koide BX008</strain>
    </source>
</reference>
<keyword evidence="3" id="KW-1185">Reference proteome</keyword>
<proteinExistence type="predicted"/>
<dbReference type="Proteomes" id="UP000054549">
    <property type="component" value="Unassembled WGS sequence"/>
</dbReference>
<evidence type="ECO:0000256" key="1">
    <source>
        <dbReference type="SAM" id="MobiDB-lite"/>
    </source>
</evidence>
<dbReference type="InParanoid" id="A0A0C2WMH4"/>
<gene>
    <name evidence="2" type="ORF">M378DRAFT_358659</name>
</gene>
<feature type="compositionally biased region" description="Polar residues" evidence="1">
    <location>
        <begin position="72"/>
        <end position="81"/>
    </location>
</feature>
<evidence type="ECO:0000313" key="3">
    <source>
        <dbReference type="Proteomes" id="UP000054549"/>
    </source>
</evidence>
<feature type="region of interest" description="Disordered" evidence="1">
    <location>
        <begin position="68"/>
        <end position="90"/>
    </location>
</feature>
<dbReference type="EMBL" id="KN818354">
    <property type="protein sequence ID" value="KIL57916.1"/>
    <property type="molecule type" value="Genomic_DNA"/>
</dbReference>
<protein>
    <submittedName>
        <fullName evidence="2">Uncharacterized protein</fullName>
    </submittedName>
</protein>
<sequence>MGGYWTYMHPMSGFFHVTGKPLLTQHQQRQYLIPHPNIPEIKHNASFTQDAFLDHPQSGMNERLLDRLTPREPTSNISSRQKGPKWPSGGVTVKKVRWTFHRPVKLKRFLTPRCLASESEFIKSAITTRCTV</sequence>
<organism evidence="2 3">
    <name type="scientific">Amanita muscaria (strain Koide BX008)</name>
    <dbReference type="NCBI Taxonomy" id="946122"/>
    <lineage>
        <taxon>Eukaryota</taxon>
        <taxon>Fungi</taxon>
        <taxon>Dikarya</taxon>
        <taxon>Basidiomycota</taxon>
        <taxon>Agaricomycotina</taxon>
        <taxon>Agaricomycetes</taxon>
        <taxon>Agaricomycetidae</taxon>
        <taxon>Agaricales</taxon>
        <taxon>Pluteineae</taxon>
        <taxon>Amanitaceae</taxon>
        <taxon>Amanita</taxon>
    </lineage>
</organism>
<dbReference type="HOGENOM" id="CLU_1916537_0_0_1"/>
<dbReference type="AlphaFoldDB" id="A0A0C2WMH4"/>